<evidence type="ECO:0000313" key="2">
    <source>
        <dbReference type="EMBL" id="HJC49934.1"/>
    </source>
</evidence>
<reference evidence="2" key="2">
    <citation type="submission" date="2021-04" db="EMBL/GenBank/DDBJ databases">
        <authorList>
            <person name="Gilroy R."/>
        </authorList>
    </citation>
    <scope>NUCLEOTIDE SEQUENCE</scope>
    <source>
        <strain evidence="2">ChiSjej3B21-8574</strain>
    </source>
</reference>
<keyword evidence="1" id="KW-0472">Membrane</keyword>
<evidence type="ECO:0000313" key="3">
    <source>
        <dbReference type="Proteomes" id="UP000823904"/>
    </source>
</evidence>
<evidence type="ECO:0000256" key="1">
    <source>
        <dbReference type="SAM" id="Phobius"/>
    </source>
</evidence>
<dbReference type="Proteomes" id="UP000823904">
    <property type="component" value="Unassembled WGS sequence"/>
</dbReference>
<name>A0A9D2T8V2_9FIRM</name>
<reference evidence="2" key="1">
    <citation type="journal article" date="2021" name="PeerJ">
        <title>Extensive microbial diversity within the chicken gut microbiome revealed by metagenomics and culture.</title>
        <authorList>
            <person name="Gilroy R."/>
            <person name="Ravi A."/>
            <person name="Getino M."/>
            <person name="Pursley I."/>
            <person name="Horton D.L."/>
            <person name="Alikhan N.F."/>
            <person name="Baker D."/>
            <person name="Gharbi K."/>
            <person name="Hall N."/>
            <person name="Watson M."/>
            <person name="Adriaenssens E.M."/>
            <person name="Foster-Nyarko E."/>
            <person name="Jarju S."/>
            <person name="Secka A."/>
            <person name="Antonio M."/>
            <person name="Oren A."/>
            <person name="Chaudhuri R.R."/>
            <person name="La Ragione R."/>
            <person name="Hildebrand F."/>
            <person name="Pallen M.J."/>
        </authorList>
    </citation>
    <scope>NUCLEOTIDE SEQUENCE</scope>
    <source>
        <strain evidence="2">ChiSjej3B21-8574</strain>
    </source>
</reference>
<feature type="transmembrane region" description="Helical" evidence="1">
    <location>
        <begin position="12"/>
        <end position="30"/>
    </location>
</feature>
<feature type="transmembrane region" description="Helical" evidence="1">
    <location>
        <begin position="100"/>
        <end position="119"/>
    </location>
</feature>
<sequence>MTETYEKQEKILWYIQILLFAVSLYIYFQMGNNEMIQVILAVLSMISLTADRFYFSAKIGQDVYFSYAVAYGVIILFGLILTMDFAGVFHFQVLDTSGRLLWALTPALVLLWKTKFIAFREWDQNQ</sequence>
<proteinExistence type="predicted"/>
<keyword evidence="1" id="KW-1133">Transmembrane helix</keyword>
<keyword evidence="1" id="KW-0812">Transmembrane</keyword>
<accession>A0A9D2T8V2</accession>
<protein>
    <submittedName>
        <fullName evidence="2">Uncharacterized protein</fullName>
    </submittedName>
</protein>
<dbReference type="EMBL" id="DWWD01000021">
    <property type="protein sequence ID" value="HJC49934.1"/>
    <property type="molecule type" value="Genomic_DNA"/>
</dbReference>
<dbReference type="AlphaFoldDB" id="A0A9D2T8V2"/>
<feature type="transmembrane region" description="Helical" evidence="1">
    <location>
        <begin position="36"/>
        <end position="55"/>
    </location>
</feature>
<comment type="caution">
    <text evidence="2">The sequence shown here is derived from an EMBL/GenBank/DDBJ whole genome shotgun (WGS) entry which is preliminary data.</text>
</comment>
<feature type="transmembrane region" description="Helical" evidence="1">
    <location>
        <begin position="67"/>
        <end position="88"/>
    </location>
</feature>
<gene>
    <name evidence="2" type="ORF">H9754_05030</name>
</gene>
<organism evidence="2 3">
    <name type="scientific">Candidatus Anaerostipes avistercoris</name>
    <dbReference type="NCBI Taxonomy" id="2838462"/>
    <lineage>
        <taxon>Bacteria</taxon>
        <taxon>Bacillati</taxon>
        <taxon>Bacillota</taxon>
        <taxon>Clostridia</taxon>
        <taxon>Lachnospirales</taxon>
        <taxon>Lachnospiraceae</taxon>
        <taxon>Anaerostipes</taxon>
    </lineage>
</organism>